<dbReference type="OrthoDB" id="1956472at2"/>
<sequence>MTKVNLEEFAGGALQEKFDRAFEQVTENMLDVNTPYKNKRVITIKVALTQNELRDDSVAEVSVETKLAPASPIKTQFALQRDLETGKVFASEYGPGIKGQMTIEDLAKKEEMIDGKVVDTETGEIKENKVVDLRTAKQA</sequence>
<evidence type="ECO:0000313" key="1">
    <source>
        <dbReference type="EMBL" id="CUO98474.1"/>
    </source>
</evidence>
<reference evidence="1 2" key="1">
    <citation type="submission" date="2015-09" db="EMBL/GenBank/DDBJ databases">
        <authorList>
            <consortium name="Pathogen Informatics"/>
        </authorList>
    </citation>
    <scope>NUCLEOTIDE SEQUENCE [LARGE SCALE GENOMIC DNA]</scope>
    <source>
        <strain evidence="1 2">2789STDY5834876</strain>
    </source>
</reference>
<dbReference type="EMBL" id="CYZU01000048">
    <property type="protein sequence ID" value="CUO98474.1"/>
    <property type="molecule type" value="Genomic_DNA"/>
</dbReference>
<dbReference type="STRING" id="39482.ERS852491_03920"/>
<gene>
    <name evidence="1" type="ORF">ERS852491_03920</name>
</gene>
<evidence type="ECO:0008006" key="3">
    <source>
        <dbReference type="Google" id="ProtNLM"/>
    </source>
</evidence>
<accession>A0A174JFH1</accession>
<dbReference type="AlphaFoldDB" id="A0A174JFH1"/>
<protein>
    <recommendedName>
        <fullName evidence="3">Replication terminator protein</fullName>
    </recommendedName>
</protein>
<evidence type="ECO:0000313" key="2">
    <source>
        <dbReference type="Proteomes" id="UP000095544"/>
    </source>
</evidence>
<proteinExistence type="predicted"/>
<dbReference type="RefSeq" id="WP_025655560.1">
    <property type="nucleotide sequence ID" value="NZ_CABKUE010000009.1"/>
</dbReference>
<dbReference type="Proteomes" id="UP000095544">
    <property type="component" value="Unassembled WGS sequence"/>
</dbReference>
<organism evidence="1 2">
    <name type="scientific">Faecalicatena contorta</name>
    <dbReference type="NCBI Taxonomy" id="39482"/>
    <lineage>
        <taxon>Bacteria</taxon>
        <taxon>Bacillati</taxon>
        <taxon>Bacillota</taxon>
        <taxon>Clostridia</taxon>
        <taxon>Lachnospirales</taxon>
        <taxon>Lachnospiraceae</taxon>
        <taxon>Faecalicatena</taxon>
    </lineage>
</organism>
<name>A0A174JFH1_9FIRM</name>